<dbReference type="SUPFAM" id="SSF55068">
    <property type="entry name" value="Peptide methionine sulfoxide reductase"/>
    <property type="match status" value="1"/>
</dbReference>
<keyword evidence="1 4" id="KW-0560">Oxidoreductase</keyword>
<sequence>MMKSKVPANEHPLGKASIGMLAVTLAAAAIVYTMGTAKAEEALIIPPPSPAVTAGLAAGTAIQETAVFAGGCFWGIQGVFQHTKGVANAVSGYAGGSKENADYDRVSSGTTGHAESVQVTYDPQQISYGKLLQIYFSVAHDPTQLNRQYPDSGTQYRSAIFYKNANQKQIAERYIAQLEGTHLYKAKIVTQLSPLSAFYAAEKYHQDYATLHPESGYIARFDLPKIANLKKLYPDVYRETPVLVAAQAGNMAKAR</sequence>
<dbReference type="EMBL" id="BMED01000001">
    <property type="protein sequence ID" value="GGC62498.1"/>
    <property type="molecule type" value="Genomic_DNA"/>
</dbReference>
<proteinExistence type="inferred from homology"/>
<dbReference type="HAMAP" id="MF_01401">
    <property type="entry name" value="MsrA"/>
    <property type="match status" value="1"/>
</dbReference>
<comment type="catalytic activity">
    <reaction evidence="2 4">
        <text>L-methionyl-[protein] + [thioredoxin]-disulfide + H2O = L-methionyl-(S)-S-oxide-[protein] + [thioredoxin]-dithiol</text>
        <dbReference type="Rhea" id="RHEA:14217"/>
        <dbReference type="Rhea" id="RHEA-COMP:10698"/>
        <dbReference type="Rhea" id="RHEA-COMP:10700"/>
        <dbReference type="Rhea" id="RHEA-COMP:12313"/>
        <dbReference type="Rhea" id="RHEA-COMP:12315"/>
        <dbReference type="ChEBI" id="CHEBI:15377"/>
        <dbReference type="ChEBI" id="CHEBI:16044"/>
        <dbReference type="ChEBI" id="CHEBI:29950"/>
        <dbReference type="ChEBI" id="CHEBI:44120"/>
        <dbReference type="ChEBI" id="CHEBI:50058"/>
        <dbReference type="EC" id="1.8.4.11"/>
    </reaction>
</comment>
<dbReference type="PANTHER" id="PTHR43774:SF1">
    <property type="entry name" value="PEPTIDE METHIONINE SULFOXIDE REDUCTASE MSRA 2"/>
    <property type="match status" value="1"/>
</dbReference>
<dbReference type="InterPro" id="IPR036509">
    <property type="entry name" value="Met_Sox_Rdtase_MsrA_sf"/>
</dbReference>
<comment type="catalytic activity">
    <reaction evidence="3 4">
        <text>[thioredoxin]-disulfide + L-methionine + H2O = L-methionine (S)-S-oxide + [thioredoxin]-dithiol</text>
        <dbReference type="Rhea" id="RHEA:19993"/>
        <dbReference type="Rhea" id="RHEA-COMP:10698"/>
        <dbReference type="Rhea" id="RHEA-COMP:10700"/>
        <dbReference type="ChEBI" id="CHEBI:15377"/>
        <dbReference type="ChEBI" id="CHEBI:29950"/>
        <dbReference type="ChEBI" id="CHEBI:50058"/>
        <dbReference type="ChEBI" id="CHEBI:57844"/>
        <dbReference type="ChEBI" id="CHEBI:58772"/>
        <dbReference type="EC" id="1.8.4.11"/>
    </reaction>
</comment>
<accession>A0A916U7E3</accession>
<reference evidence="6" key="2">
    <citation type="submission" date="2020-09" db="EMBL/GenBank/DDBJ databases">
        <authorList>
            <person name="Sun Q."/>
            <person name="Zhou Y."/>
        </authorList>
    </citation>
    <scope>NUCLEOTIDE SEQUENCE</scope>
    <source>
        <strain evidence="6">CGMCC 1.10998</strain>
    </source>
</reference>
<protein>
    <recommendedName>
        <fullName evidence="4">Peptide methionine sulfoxide reductase MsrA</fullName>
        <shortName evidence="4">Protein-methionine-S-oxide reductase</shortName>
        <ecNumber evidence="4">1.8.4.11</ecNumber>
    </recommendedName>
    <alternativeName>
        <fullName evidence="4">Peptide-methionine (S)-S-oxide reductase</fullName>
        <shortName evidence="4">Peptide Met(O) reductase</shortName>
    </alternativeName>
</protein>
<feature type="active site" evidence="4">
    <location>
        <position position="72"/>
    </location>
</feature>
<gene>
    <name evidence="4 6" type="primary">msrA</name>
    <name evidence="6" type="ORF">GCM10011396_06790</name>
</gene>
<evidence type="ECO:0000259" key="5">
    <source>
        <dbReference type="Pfam" id="PF01625"/>
    </source>
</evidence>
<dbReference type="Gene3D" id="3.30.1060.10">
    <property type="entry name" value="Peptide methionine sulphoxide reductase MsrA"/>
    <property type="match status" value="1"/>
</dbReference>
<evidence type="ECO:0000256" key="3">
    <source>
        <dbReference type="ARBA" id="ARBA00048782"/>
    </source>
</evidence>
<feature type="domain" description="Peptide methionine sulphoxide reductase MsrA" evidence="5">
    <location>
        <begin position="65"/>
        <end position="217"/>
    </location>
</feature>
<dbReference type="GO" id="GO:0008113">
    <property type="term" value="F:peptide-methionine (S)-S-oxide reductase activity"/>
    <property type="evidence" value="ECO:0007669"/>
    <property type="project" value="UniProtKB-UniRule"/>
</dbReference>
<dbReference type="PANTHER" id="PTHR43774">
    <property type="entry name" value="PEPTIDE METHIONINE SULFOXIDE REDUCTASE"/>
    <property type="match status" value="1"/>
</dbReference>
<comment type="caution">
    <text evidence="6">The sequence shown here is derived from an EMBL/GenBank/DDBJ whole genome shotgun (WGS) entry which is preliminary data.</text>
</comment>
<evidence type="ECO:0000313" key="6">
    <source>
        <dbReference type="EMBL" id="GGC62498.1"/>
    </source>
</evidence>
<dbReference type="EC" id="1.8.4.11" evidence="4"/>
<dbReference type="Pfam" id="PF01625">
    <property type="entry name" value="PMSR"/>
    <property type="match status" value="1"/>
</dbReference>
<evidence type="ECO:0000256" key="1">
    <source>
        <dbReference type="ARBA" id="ARBA00023002"/>
    </source>
</evidence>
<keyword evidence="7" id="KW-1185">Reference proteome</keyword>
<dbReference type="Proteomes" id="UP000637423">
    <property type="component" value="Unassembled WGS sequence"/>
</dbReference>
<organism evidence="6 7">
    <name type="scientific">Undibacterium terreum</name>
    <dbReference type="NCBI Taxonomy" id="1224302"/>
    <lineage>
        <taxon>Bacteria</taxon>
        <taxon>Pseudomonadati</taxon>
        <taxon>Pseudomonadota</taxon>
        <taxon>Betaproteobacteria</taxon>
        <taxon>Burkholderiales</taxon>
        <taxon>Oxalobacteraceae</taxon>
        <taxon>Undibacterium</taxon>
    </lineage>
</organism>
<comment type="function">
    <text evidence="4">Has an important function as a repair enzyme for proteins that have been inactivated by oxidation. Catalyzes the reversible oxidation-reduction of methionine sulfoxide in proteins to methionine.</text>
</comment>
<reference evidence="6" key="1">
    <citation type="journal article" date="2014" name="Int. J. Syst. Evol. Microbiol.">
        <title>Complete genome sequence of Corynebacterium casei LMG S-19264T (=DSM 44701T), isolated from a smear-ripened cheese.</title>
        <authorList>
            <consortium name="US DOE Joint Genome Institute (JGI-PGF)"/>
            <person name="Walter F."/>
            <person name="Albersmeier A."/>
            <person name="Kalinowski J."/>
            <person name="Ruckert C."/>
        </authorList>
    </citation>
    <scope>NUCLEOTIDE SEQUENCE</scope>
    <source>
        <strain evidence="6">CGMCC 1.10998</strain>
    </source>
</reference>
<name>A0A916U7E3_9BURK</name>
<comment type="similarity">
    <text evidence="4">Belongs to the MsrA Met sulfoxide reductase family.</text>
</comment>
<dbReference type="InterPro" id="IPR002569">
    <property type="entry name" value="Met_Sox_Rdtase_MsrA_dom"/>
</dbReference>
<evidence type="ECO:0000313" key="7">
    <source>
        <dbReference type="Proteomes" id="UP000637423"/>
    </source>
</evidence>
<dbReference type="AlphaFoldDB" id="A0A916U7E3"/>
<dbReference type="NCBIfam" id="TIGR00401">
    <property type="entry name" value="msrA"/>
    <property type="match status" value="1"/>
</dbReference>
<evidence type="ECO:0000256" key="2">
    <source>
        <dbReference type="ARBA" id="ARBA00047806"/>
    </source>
</evidence>
<evidence type="ECO:0000256" key="4">
    <source>
        <dbReference type="HAMAP-Rule" id="MF_01401"/>
    </source>
</evidence>